<proteinExistence type="predicted"/>
<dbReference type="GO" id="GO:0016020">
    <property type="term" value="C:membrane"/>
    <property type="evidence" value="ECO:0007669"/>
    <property type="project" value="UniProtKB-SubCell"/>
</dbReference>
<dbReference type="InterPro" id="IPR003439">
    <property type="entry name" value="ABC_transporter-like_ATP-bd"/>
</dbReference>
<dbReference type="GO" id="GO:0016887">
    <property type="term" value="F:ATP hydrolysis activity"/>
    <property type="evidence" value="ECO:0007669"/>
    <property type="project" value="InterPro"/>
</dbReference>
<dbReference type="EMBL" id="LWDP01000071">
    <property type="protein sequence ID" value="ORD93528.1"/>
    <property type="molecule type" value="Genomic_DNA"/>
</dbReference>
<dbReference type="GO" id="GO:0042626">
    <property type="term" value="F:ATPase-coupled transmembrane transporter activity"/>
    <property type="evidence" value="ECO:0007669"/>
    <property type="project" value="TreeGrafter"/>
</dbReference>
<dbReference type="Proteomes" id="UP000192639">
    <property type="component" value="Unassembled WGS sequence"/>
</dbReference>
<feature type="transmembrane region" description="Helical" evidence="7">
    <location>
        <begin position="96"/>
        <end position="115"/>
    </location>
</feature>
<keyword evidence="5 7" id="KW-1133">Transmembrane helix</keyword>
<evidence type="ECO:0000256" key="5">
    <source>
        <dbReference type="ARBA" id="ARBA00022989"/>
    </source>
</evidence>
<evidence type="ECO:0000313" key="10">
    <source>
        <dbReference type="Proteomes" id="UP000192639"/>
    </source>
</evidence>
<feature type="transmembrane region" description="Helical" evidence="7">
    <location>
        <begin position="181"/>
        <end position="199"/>
    </location>
</feature>
<sequence>MTHILNYALDWMFEERLCKYGSRMSVNALYRIFNAHDIRVNELNPVKAGHCISEGSKAMAKVARNILNDIPSKAVHLICDCTVIYFADQSGNKVCFITFLIGSALLTLFKIYMIYRSMKYVRKISLAAVERDKLFQEALDRADIVKGYCVEREFIKRIQKSNKLWVRNRKPYKLHIFSGDFFYKTFTVLFRLIVCMVFITHSNGASAIRIAMLIKILMDTVKTLEKSSEMVTKMVESVAEAEQIMGYLYLTQEDVSRKFIPRDFCDKLEIRNIRYAVSGGKNVIFDGANMVIRAGEKAALFGKNGTGKSSLFKIILNQVEFGGSVLYDEIKNVDISRVALHSLTTFVPQNTVLMDGTILYNIQMHNDVSYEEVIEICREMNIHDTICKFPDGYNTEVGEGGRWLNGGLKQKIFYARAFLRKSPIFLFDEPTNNLDHEHASQFIEYILESEKHKNSTIIVICHEAEYVTRFPCQYKLENRKVIKVK</sequence>
<evidence type="ECO:0000256" key="4">
    <source>
        <dbReference type="ARBA" id="ARBA00022840"/>
    </source>
</evidence>
<keyword evidence="2 7" id="KW-0812">Transmembrane</keyword>
<keyword evidence="3" id="KW-0547">Nucleotide-binding</keyword>
<accession>A0A1Y1S540</accession>
<dbReference type="PROSITE" id="PS50893">
    <property type="entry name" value="ABC_TRANSPORTER_2"/>
    <property type="match status" value="1"/>
</dbReference>
<evidence type="ECO:0000313" key="9">
    <source>
        <dbReference type="EMBL" id="ORD93528.1"/>
    </source>
</evidence>
<comment type="caution">
    <text evidence="9">The sequence shown here is derived from an EMBL/GenBank/DDBJ whole genome shotgun (WGS) entry which is preliminary data.</text>
</comment>
<keyword evidence="10" id="KW-1185">Reference proteome</keyword>
<evidence type="ECO:0000256" key="2">
    <source>
        <dbReference type="ARBA" id="ARBA00022692"/>
    </source>
</evidence>
<dbReference type="PANTHER" id="PTHR24221">
    <property type="entry name" value="ATP-BINDING CASSETTE SUB-FAMILY B"/>
    <property type="match status" value="1"/>
</dbReference>
<dbReference type="PANTHER" id="PTHR24221:SF641">
    <property type="entry name" value="ABC MULTIDRUG TRANSPORTER MDR4"/>
    <property type="match status" value="1"/>
</dbReference>
<evidence type="ECO:0000259" key="8">
    <source>
        <dbReference type="PROSITE" id="PS50893"/>
    </source>
</evidence>
<dbReference type="Gene3D" id="1.20.1560.10">
    <property type="entry name" value="ABC transporter type 1, transmembrane domain"/>
    <property type="match status" value="1"/>
</dbReference>
<dbReference type="Pfam" id="PF00005">
    <property type="entry name" value="ABC_tran"/>
    <property type="match status" value="1"/>
</dbReference>
<dbReference type="Gene3D" id="3.40.50.300">
    <property type="entry name" value="P-loop containing nucleotide triphosphate hydrolases"/>
    <property type="match status" value="1"/>
</dbReference>
<dbReference type="SUPFAM" id="SSF90123">
    <property type="entry name" value="ABC transporter transmembrane region"/>
    <property type="match status" value="1"/>
</dbReference>
<dbReference type="SUPFAM" id="SSF52540">
    <property type="entry name" value="P-loop containing nucleoside triphosphate hydrolases"/>
    <property type="match status" value="1"/>
</dbReference>
<name>A0A1Y1S540_9MICR</name>
<organism evidence="9 10">
    <name type="scientific">Enterospora canceri</name>
    <dbReference type="NCBI Taxonomy" id="1081671"/>
    <lineage>
        <taxon>Eukaryota</taxon>
        <taxon>Fungi</taxon>
        <taxon>Fungi incertae sedis</taxon>
        <taxon>Microsporidia</taxon>
        <taxon>Enterocytozoonidae</taxon>
        <taxon>Enterospora</taxon>
    </lineage>
</organism>
<dbReference type="InterPro" id="IPR036640">
    <property type="entry name" value="ABC1_TM_sf"/>
</dbReference>
<dbReference type="SMART" id="SM00382">
    <property type="entry name" value="AAA"/>
    <property type="match status" value="1"/>
</dbReference>
<evidence type="ECO:0000256" key="7">
    <source>
        <dbReference type="SAM" id="Phobius"/>
    </source>
</evidence>
<feature type="domain" description="ABC transporter" evidence="8">
    <location>
        <begin position="268"/>
        <end position="484"/>
    </location>
</feature>
<keyword evidence="4" id="KW-0067">ATP-binding</keyword>
<evidence type="ECO:0000256" key="6">
    <source>
        <dbReference type="ARBA" id="ARBA00023136"/>
    </source>
</evidence>
<keyword evidence="6 7" id="KW-0472">Membrane</keyword>
<evidence type="ECO:0000256" key="1">
    <source>
        <dbReference type="ARBA" id="ARBA00004141"/>
    </source>
</evidence>
<dbReference type="InterPro" id="IPR003593">
    <property type="entry name" value="AAA+_ATPase"/>
</dbReference>
<dbReference type="GO" id="GO:0005524">
    <property type="term" value="F:ATP binding"/>
    <property type="evidence" value="ECO:0007669"/>
    <property type="project" value="UniProtKB-KW"/>
</dbReference>
<dbReference type="VEuPathDB" id="MicrosporidiaDB:ECANGB1_2040"/>
<dbReference type="AlphaFoldDB" id="A0A1Y1S540"/>
<reference evidence="9 10" key="1">
    <citation type="journal article" date="2017" name="Environ. Microbiol.">
        <title>Decay of the glycolytic pathway and adaptation to intranuclear parasitism within Enterocytozoonidae microsporidia.</title>
        <authorList>
            <person name="Wiredu Boakye D."/>
            <person name="Jaroenlak P."/>
            <person name="Prachumwat A."/>
            <person name="Williams T.A."/>
            <person name="Bateman K.S."/>
            <person name="Itsathitphaisarn O."/>
            <person name="Sritunyalucksana K."/>
            <person name="Paszkiewicz K.H."/>
            <person name="Moore K.A."/>
            <person name="Stentiford G.D."/>
            <person name="Williams B.A."/>
        </authorList>
    </citation>
    <scope>NUCLEOTIDE SEQUENCE [LARGE SCALE GENOMIC DNA]</scope>
    <source>
        <strain evidence="9 10">GB1</strain>
    </source>
</reference>
<protein>
    <submittedName>
        <fullName evidence="9">MSBA</fullName>
    </submittedName>
</protein>
<dbReference type="InterPro" id="IPR039421">
    <property type="entry name" value="Type_1_exporter"/>
</dbReference>
<gene>
    <name evidence="9" type="primary">MSBA</name>
    <name evidence="9" type="ORF">ECANGB1_2040</name>
</gene>
<comment type="subcellular location">
    <subcellularLocation>
        <location evidence="1">Membrane</location>
        <topology evidence="1">Multi-pass membrane protein</topology>
    </subcellularLocation>
</comment>
<dbReference type="OrthoDB" id="6500128at2759"/>
<dbReference type="InterPro" id="IPR027417">
    <property type="entry name" value="P-loop_NTPase"/>
</dbReference>
<evidence type="ECO:0000256" key="3">
    <source>
        <dbReference type="ARBA" id="ARBA00022741"/>
    </source>
</evidence>